<dbReference type="InterPro" id="IPR025992">
    <property type="entry name" value="Haem-bd"/>
</dbReference>
<evidence type="ECO:0000259" key="1">
    <source>
        <dbReference type="SMART" id="SM01235"/>
    </source>
</evidence>
<dbReference type="OrthoDB" id="196738at2"/>
<reference evidence="2 3" key="1">
    <citation type="submission" date="2019-03" db="EMBL/GenBank/DDBJ databases">
        <title>Algoriphagus sp. nov, a new strain isolated from root system soil of mangrove plant Kandelia.</title>
        <authorList>
            <person name="Yin Q."/>
            <person name="Wang K."/>
            <person name="Song Z."/>
        </authorList>
    </citation>
    <scope>NUCLEOTIDE SEQUENCE [LARGE SCALE GENOMIC DNA]</scope>
    <source>
        <strain evidence="2 3">XY-J91</strain>
    </source>
</reference>
<dbReference type="AlphaFoldDB" id="A0A4Y9QYU4"/>
<comment type="caution">
    <text evidence="2">The sequence shown here is derived from an EMBL/GenBank/DDBJ whole genome shotgun (WGS) entry which is preliminary data.</text>
</comment>
<dbReference type="SMART" id="SM01235">
    <property type="entry name" value="Haem_bd"/>
    <property type="match status" value="1"/>
</dbReference>
<sequence length="156" mass="18343">MSKLWKYVGIGLLIVLIAIQLVPNELPSVKSENPADIHESPWMEEEISIVIKKACYDCHSNQTNYPWYSHVAPFSWLVAKDIREGREELNFSEWENYDPLDQLAILDDIYGEVEEEEMPLPIYTWVHWDAKLEDSERKALMEWAERTMDKIAETIE</sequence>
<name>A0A4Y9QYU4_9BACT</name>
<evidence type="ECO:0000313" key="3">
    <source>
        <dbReference type="Proteomes" id="UP000297647"/>
    </source>
</evidence>
<dbReference type="RefSeq" id="WP_135069582.1">
    <property type="nucleotide sequence ID" value="NZ_SPSB01000001.1"/>
</dbReference>
<accession>A0A4Y9QYU4</accession>
<protein>
    <submittedName>
        <fullName evidence="2">Cytochrome C</fullName>
    </submittedName>
</protein>
<evidence type="ECO:0000313" key="2">
    <source>
        <dbReference type="EMBL" id="TFV97277.1"/>
    </source>
</evidence>
<dbReference type="EMBL" id="SPSB01000001">
    <property type="protein sequence ID" value="TFV97277.1"/>
    <property type="molecule type" value="Genomic_DNA"/>
</dbReference>
<organism evidence="2 3">
    <name type="scientific">Algoriphagus kandeliae</name>
    <dbReference type="NCBI Taxonomy" id="2562278"/>
    <lineage>
        <taxon>Bacteria</taxon>
        <taxon>Pseudomonadati</taxon>
        <taxon>Bacteroidota</taxon>
        <taxon>Cytophagia</taxon>
        <taxon>Cytophagales</taxon>
        <taxon>Cyclobacteriaceae</taxon>
        <taxon>Algoriphagus</taxon>
    </lineage>
</organism>
<feature type="domain" description="Haem-binding" evidence="1">
    <location>
        <begin position="13"/>
        <end position="148"/>
    </location>
</feature>
<dbReference type="Proteomes" id="UP000297647">
    <property type="component" value="Unassembled WGS sequence"/>
</dbReference>
<dbReference type="Pfam" id="PF14376">
    <property type="entry name" value="Haem_bd"/>
    <property type="match status" value="1"/>
</dbReference>
<keyword evidence="3" id="KW-1185">Reference proteome</keyword>
<gene>
    <name evidence="2" type="ORF">E4S40_01065</name>
</gene>
<proteinExistence type="predicted"/>